<keyword evidence="2" id="KW-1185">Reference proteome</keyword>
<dbReference type="InterPro" id="IPR025716">
    <property type="entry name" value="Post-transcriptional_regulator"/>
</dbReference>
<evidence type="ECO:0000313" key="1">
    <source>
        <dbReference type="EMBL" id="SHG72797.1"/>
    </source>
</evidence>
<protein>
    <submittedName>
        <fullName evidence="1">Post-transcriptional regulator</fullName>
    </submittedName>
</protein>
<evidence type="ECO:0000313" key="2">
    <source>
        <dbReference type="Proteomes" id="UP000184079"/>
    </source>
</evidence>
<proteinExistence type="predicted"/>
<gene>
    <name evidence="1" type="ORF">SAMN05421807_101387</name>
</gene>
<name>A0A1M5M671_9BACI</name>
<sequence length="99" mass="11392">MEIVQTVSEWKEMVRPALQSKAEEFHLMGYEEATPEDVWKCLVGKVWKGDPEKRIYEVVQDIFQLTTATYISYLTVSAQQNDDLFASIAAVTNTEINHH</sequence>
<dbReference type="OrthoDB" id="2990595at2"/>
<dbReference type="AlphaFoldDB" id="A0A1M5M671"/>
<dbReference type="Proteomes" id="UP000184079">
    <property type="component" value="Unassembled WGS sequence"/>
</dbReference>
<organism evidence="1 2">
    <name type="scientific">Virgibacillus chiguensis</name>
    <dbReference type="NCBI Taxonomy" id="411959"/>
    <lineage>
        <taxon>Bacteria</taxon>
        <taxon>Bacillati</taxon>
        <taxon>Bacillota</taxon>
        <taxon>Bacilli</taxon>
        <taxon>Bacillales</taxon>
        <taxon>Bacillaceae</taxon>
        <taxon>Virgibacillus</taxon>
    </lineage>
</organism>
<accession>A0A1M5M671</accession>
<dbReference type="RefSeq" id="WP_073004624.1">
    <property type="nucleotide sequence ID" value="NZ_FQXD01000001.1"/>
</dbReference>
<reference evidence="2" key="1">
    <citation type="submission" date="2016-11" db="EMBL/GenBank/DDBJ databases">
        <authorList>
            <person name="Varghese N."/>
            <person name="Submissions S."/>
        </authorList>
    </citation>
    <scope>NUCLEOTIDE SEQUENCE [LARGE SCALE GENOMIC DNA]</scope>
    <source>
        <strain evidence="2">CGMCC 1.6496</strain>
    </source>
</reference>
<dbReference type="Pfam" id="PF13797">
    <property type="entry name" value="Post_transc_reg"/>
    <property type="match status" value="1"/>
</dbReference>
<dbReference type="EMBL" id="FQXD01000001">
    <property type="protein sequence ID" value="SHG72797.1"/>
    <property type="molecule type" value="Genomic_DNA"/>
</dbReference>